<feature type="transmembrane region" description="Helical" evidence="9">
    <location>
        <begin position="21"/>
        <end position="40"/>
    </location>
</feature>
<protein>
    <recommendedName>
        <fullName evidence="12">Glycosyltransferase family 92 protein</fullName>
    </recommendedName>
</protein>
<evidence type="ECO:0000313" key="10">
    <source>
        <dbReference type="EMBL" id="KAL3777022.1"/>
    </source>
</evidence>
<evidence type="ECO:0008006" key="12">
    <source>
        <dbReference type="Google" id="ProtNLM"/>
    </source>
</evidence>
<keyword evidence="11" id="KW-1185">Reference proteome</keyword>
<dbReference type="AlphaFoldDB" id="A0ABD3NPJ2"/>
<evidence type="ECO:0000256" key="3">
    <source>
        <dbReference type="ARBA" id="ARBA00022676"/>
    </source>
</evidence>
<feature type="compositionally biased region" description="Polar residues" evidence="8">
    <location>
        <begin position="123"/>
        <end position="132"/>
    </location>
</feature>
<comment type="subcellular location">
    <subcellularLocation>
        <location evidence="1">Membrane</location>
        <topology evidence="1">Single-pass membrane protein</topology>
    </subcellularLocation>
</comment>
<comment type="caution">
    <text evidence="10">The sequence shown here is derived from an EMBL/GenBank/DDBJ whole genome shotgun (WGS) entry which is preliminary data.</text>
</comment>
<reference evidence="10 11" key="1">
    <citation type="submission" date="2024-10" db="EMBL/GenBank/DDBJ databases">
        <title>Updated reference genomes for cyclostephanoid diatoms.</title>
        <authorList>
            <person name="Roberts W.R."/>
            <person name="Alverson A.J."/>
        </authorList>
    </citation>
    <scope>NUCLEOTIDE SEQUENCE [LARGE SCALE GENOMIC DNA]</scope>
    <source>
        <strain evidence="10 11">AJA010-31</strain>
    </source>
</reference>
<dbReference type="PANTHER" id="PTHR21461">
    <property type="entry name" value="GLYCOSYLTRANSFERASE FAMILY 92 PROTEIN"/>
    <property type="match status" value="1"/>
</dbReference>
<evidence type="ECO:0000256" key="8">
    <source>
        <dbReference type="SAM" id="MobiDB-lite"/>
    </source>
</evidence>
<comment type="similarity">
    <text evidence="2">Belongs to the glycosyltransferase 92 family.</text>
</comment>
<keyword evidence="5 9" id="KW-0812">Transmembrane</keyword>
<dbReference type="Proteomes" id="UP001530400">
    <property type="component" value="Unassembled WGS sequence"/>
</dbReference>
<dbReference type="EMBL" id="JALLPJ020001068">
    <property type="protein sequence ID" value="KAL3777022.1"/>
    <property type="molecule type" value="Genomic_DNA"/>
</dbReference>
<evidence type="ECO:0000256" key="2">
    <source>
        <dbReference type="ARBA" id="ARBA00007647"/>
    </source>
</evidence>
<dbReference type="Gene3D" id="3.40.50.11340">
    <property type="match status" value="1"/>
</dbReference>
<dbReference type="GO" id="GO:0016757">
    <property type="term" value="F:glycosyltransferase activity"/>
    <property type="evidence" value="ECO:0007669"/>
    <property type="project" value="UniProtKB-KW"/>
</dbReference>
<dbReference type="GO" id="GO:0016020">
    <property type="term" value="C:membrane"/>
    <property type="evidence" value="ECO:0007669"/>
    <property type="project" value="UniProtKB-SubCell"/>
</dbReference>
<evidence type="ECO:0000256" key="4">
    <source>
        <dbReference type="ARBA" id="ARBA00022679"/>
    </source>
</evidence>
<gene>
    <name evidence="10" type="ORF">ACHAWO_013296</name>
</gene>
<accession>A0ABD3NPJ2</accession>
<feature type="compositionally biased region" description="Basic and acidic residues" evidence="8">
    <location>
        <begin position="102"/>
        <end position="122"/>
    </location>
</feature>
<evidence type="ECO:0000256" key="9">
    <source>
        <dbReference type="SAM" id="Phobius"/>
    </source>
</evidence>
<proteinExistence type="inferred from homology"/>
<keyword evidence="6 9" id="KW-1133">Transmembrane helix</keyword>
<evidence type="ECO:0000256" key="6">
    <source>
        <dbReference type="ARBA" id="ARBA00022989"/>
    </source>
</evidence>
<keyword evidence="4" id="KW-0808">Transferase</keyword>
<dbReference type="PANTHER" id="PTHR21461:SF69">
    <property type="entry name" value="GLYCOSYLTRANSFERASE FAMILY 92 PROTEIN"/>
    <property type="match status" value="1"/>
</dbReference>
<feature type="region of interest" description="Disordered" evidence="8">
    <location>
        <begin position="84"/>
        <end position="135"/>
    </location>
</feature>
<keyword evidence="7 9" id="KW-0472">Membrane</keyword>
<evidence type="ECO:0000313" key="11">
    <source>
        <dbReference type="Proteomes" id="UP001530400"/>
    </source>
</evidence>
<organism evidence="10 11">
    <name type="scientific">Cyclotella atomus</name>
    <dbReference type="NCBI Taxonomy" id="382360"/>
    <lineage>
        <taxon>Eukaryota</taxon>
        <taxon>Sar</taxon>
        <taxon>Stramenopiles</taxon>
        <taxon>Ochrophyta</taxon>
        <taxon>Bacillariophyta</taxon>
        <taxon>Coscinodiscophyceae</taxon>
        <taxon>Thalassiosirophycidae</taxon>
        <taxon>Stephanodiscales</taxon>
        <taxon>Stephanodiscaceae</taxon>
        <taxon>Cyclotella</taxon>
    </lineage>
</organism>
<keyword evidence="3" id="KW-0328">Glycosyltransferase</keyword>
<evidence type="ECO:0000256" key="5">
    <source>
        <dbReference type="ARBA" id="ARBA00022692"/>
    </source>
</evidence>
<dbReference type="InterPro" id="IPR008166">
    <property type="entry name" value="Glyco_transf_92"/>
</dbReference>
<dbReference type="Pfam" id="PF01697">
    <property type="entry name" value="Glyco_transf_92"/>
    <property type="match status" value="1"/>
</dbReference>
<evidence type="ECO:0000256" key="1">
    <source>
        <dbReference type="ARBA" id="ARBA00004167"/>
    </source>
</evidence>
<evidence type="ECO:0000256" key="7">
    <source>
        <dbReference type="ARBA" id="ARBA00023136"/>
    </source>
</evidence>
<sequence length="1015" mass="115935">MQQSKRTIHRKKKPTFATHALRFLLISSLLISIGTLLLSWKAIQYNEASQPPPNGKGLKNYVRRQVKFGDKAIKTAVEQTANTKVEAPVKKAEPVPPPPPSPKREDPKIVEVMKDEPKKNTKTDPNANSQLYQPDPKMGKRLLTYRRFGGRLNNQLFQFITALQHAKVLKRTLVVPDEIREVDWTGMFDTAFGIWDIDALNAAYDIDWVSALDPTFTTPDECLMHWREAPQLLEGGPKHWEEWDKKCPDIINIAGNTGLLFCERQHQFCGDSEAQKAAYEIYSHLRLSPEIMEYIPSKREEFKNAGYNEMAIHSRRAGEGGYDWELCIGGNRKTCSHHLDGENGVKFCDERTMKGNCAIWMDLEYQIKSKSALKKNQKDYRFVLASDGTHDWSIDYDGQFVVANNTEWLMSLEKKALEEVKSGKSVEAMATSSFAKERLKNKKDLSNIHGTMDALTATLLDLFSLVDSKYLLGAYYSTLSFNACYFRGVDRMYDSNMCWMLMHSETKLAIPPPEDSRIHVGGDESKEMPPALMSDVEHAFVRSKDGKFIAIDRYLVDNGRKRNTIAVLGDGLVPLTIEKGSDGKETVEAKFTCSMGDQLNTKATVILMKGNKSLHDHYLVQGEKYNTPFSTNGDRFRTLIILCEDLNYDKSLSRHPPLILTSDDPSFHLSIGSTFARPMGKPQTKRTQEQKKPEGLELVHCLNPVYGLKDPRWLIEYLEYHKTIGVSHVHIYNVDMHTPEVQEVLQYYRRQNFVTRHDWSSKASGEYTTKITYEHAKWASQSDCALRSRGQFDFALFSDIDEIAVGRNGGQLGPALDACAAAKDKDNKIGCTFNSNTVTSVYTKLDEKEEAYFKDKLMLERYSRMEAQPHCPANCYCSGSNCSNMTRKYHQGRQKYMINVRDSNIPPRPMWTHAISRDYDEMDKVMEVLDDDLIHVRHFQGHWYLNKDLLNTMEEKDSPLAEGVMNSVRNEIKSIIELWENYEKAKQAAINSSSMGVPWIKPVERPEKYHPNISK</sequence>
<name>A0ABD3NPJ2_9STRA</name>